<comment type="caution">
    <text evidence="2">The sequence shown here is derived from an EMBL/GenBank/DDBJ whole genome shotgun (WGS) entry which is preliminary data.</text>
</comment>
<proteinExistence type="predicted"/>
<evidence type="ECO:0000313" key="2">
    <source>
        <dbReference type="EMBL" id="MBC2888150.1"/>
    </source>
</evidence>
<protein>
    <submittedName>
        <fullName evidence="2">Molecular chaperone TorD family protein</fullName>
    </submittedName>
</protein>
<dbReference type="Proteomes" id="UP000587396">
    <property type="component" value="Unassembled WGS sequence"/>
</dbReference>
<dbReference type="SUPFAM" id="SSF89155">
    <property type="entry name" value="TorD-like"/>
    <property type="match status" value="1"/>
</dbReference>
<dbReference type="PANTHER" id="PTHR34227">
    <property type="entry name" value="CHAPERONE PROTEIN YCDY"/>
    <property type="match status" value="1"/>
</dbReference>
<organism evidence="2 3">
    <name type="scientific">Gordonibacter massiliensis</name>
    <name type="common">ex Traore et al. 2017</name>
    <dbReference type="NCBI Taxonomy" id="1841863"/>
    <lineage>
        <taxon>Bacteria</taxon>
        <taxon>Bacillati</taxon>
        <taxon>Actinomycetota</taxon>
        <taxon>Coriobacteriia</taxon>
        <taxon>Eggerthellales</taxon>
        <taxon>Eggerthellaceae</taxon>
        <taxon>Gordonibacter</taxon>
    </lineage>
</organism>
<gene>
    <name evidence="2" type="ORF">H7313_02120</name>
</gene>
<reference evidence="2 3" key="1">
    <citation type="submission" date="2020-08" db="EMBL/GenBank/DDBJ databases">
        <authorList>
            <person name="Liu C."/>
            <person name="Sun Q."/>
        </authorList>
    </citation>
    <scope>NUCLEOTIDE SEQUENCE [LARGE SCALE GENOMIC DNA]</scope>
    <source>
        <strain evidence="2 3">N22</strain>
    </source>
</reference>
<dbReference type="EMBL" id="JACMSE010000001">
    <property type="protein sequence ID" value="MBC2888150.1"/>
    <property type="molecule type" value="Genomic_DNA"/>
</dbReference>
<accession>A0A842JGH5</accession>
<dbReference type="InterPro" id="IPR050289">
    <property type="entry name" value="TorD/DmsD_chaperones"/>
</dbReference>
<evidence type="ECO:0000256" key="1">
    <source>
        <dbReference type="ARBA" id="ARBA00023186"/>
    </source>
</evidence>
<keyword evidence="3" id="KW-1185">Reference proteome</keyword>
<name>A0A842JGH5_9ACTN</name>
<dbReference type="Gene3D" id="1.10.3480.10">
    <property type="entry name" value="TorD-like"/>
    <property type="match status" value="1"/>
</dbReference>
<dbReference type="RefSeq" id="WP_185904129.1">
    <property type="nucleotide sequence ID" value="NZ_JACMSE010000001.1"/>
</dbReference>
<dbReference type="AlphaFoldDB" id="A0A842JGH5"/>
<evidence type="ECO:0000313" key="3">
    <source>
        <dbReference type="Proteomes" id="UP000587396"/>
    </source>
</evidence>
<sequence length="194" mass="21923">MPFSRNNEELAAQAETLRLLSFLFDSPDPSLLSIIGSLRELYRVDRHAVQLLDGMAASLERDDLVSLKVDHARLFIGPLQMLAPPYASLHLEAGDRVEGEVTRRIARSYRASGLDLSAKEKRPADHIGYLLEFLYYLAFRAMRDGEEGSIDHVNRFAEEYVLSWTPRLFALMKEGAATRYFQCFAALGLECLPV</sequence>
<dbReference type="Pfam" id="PF02613">
    <property type="entry name" value="Nitrate_red_del"/>
    <property type="match status" value="1"/>
</dbReference>
<dbReference type="InterPro" id="IPR020945">
    <property type="entry name" value="DMSO/NO3_reduct_chaperone"/>
</dbReference>
<keyword evidence="1" id="KW-0143">Chaperone</keyword>
<dbReference type="PANTHER" id="PTHR34227:SF1">
    <property type="entry name" value="DIMETHYL SULFOXIDE REDUCTASE CHAPERONE-RELATED"/>
    <property type="match status" value="1"/>
</dbReference>
<dbReference type="InterPro" id="IPR036411">
    <property type="entry name" value="TorD-like_sf"/>
</dbReference>